<organism evidence="1 2">
    <name type="scientific">Caerostris extrusa</name>
    <name type="common">Bark spider</name>
    <name type="synonym">Caerostris bankana</name>
    <dbReference type="NCBI Taxonomy" id="172846"/>
    <lineage>
        <taxon>Eukaryota</taxon>
        <taxon>Metazoa</taxon>
        <taxon>Ecdysozoa</taxon>
        <taxon>Arthropoda</taxon>
        <taxon>Chelicerata</taxon>
        <taxon>Arachnida</taxon>
        <taxon>Araneae</taxon>
        <taxon>Araneomorphae</taxon>
        <taxon>Entelegynae</taxon>
        <taxon>Araneoidea</taxon>
        <taxon>Araneidae</taxon>
        <taxon>Caerostris</taxon>
    </lineage>
</organism>
<keyword evidence="2" id="KW-1185">Reference proteome</keyword>
<protein>
    <submittedName>
        <fullName evidence="1">Uncharacterized protein</fullName>
    </submittedName>
</protein>
<reference evidence="1 2" key="1">
    <citation type="submission" date="2021-06" db="EMBL/GenBank/DDBJ databases">
        <title>Caerostris extrusa draft genome.</title>
        <authorList>
            <person name="Kono N."/>
            <person name="Arakawa K."/>
        </authorList>
    </citation>
    <scope>NUCLEOTIDE SEQUENCE [LARGE SCALE GENOMIC DNA]</scope>
</reference>
<sequence length="151" mass="17364">MIVGNAPRTVSKKKLNEILPHFKRRYSFKQLRSGYGFAGREAICFAEEKLFGAAERLNACTEFAKAKLETFLAMQTIFDKMEADWKERITEMKAAFLESVELFLANMKLDARPSSYSSPNNEKKKFIYSQKTSWERVTQSISCIILISNVN</sequence>
<name>A0AAV4SJJ0_CAEEX</name>
<evidence type="ECO:0000313" key="2">
    <source>
        <dbReference type="Proteomes" id="UP001054945"/>
    </source>
</evidence>
<proteinExistence type="predicted"/>
<accession>A0AAV4SJJ0</accession>
<dbReference type="Proteomes" id="UP001054945">
    <property type="component" value="Unassembled WGS sequence"/>
</dbReference>
<gene>
    <name evidence="1" type="ORF">CEXT_200421</name>
</gene>
<evidence type="ECO:0000313" key="1">
    <source>
        <dbReference type="EMBL" id="GIY34144.1"/>
    </source>
</evidence>
<dbReference type="EMBL" id="BPLR01009731">
    <property type="protein sequence ID" value="GIY34144.1"/>
    <property type="molecule type" value="Genomic_DNA"/>
</dbReference>
<comment type="caution">
    <text evidence="1">The sequence shown here is derived from an EMBL/GenBank/DDBJ whole genome shotgun (WGS) entry which is preliminary data.</text>
</comment>
<dbReference type="AlphaFoldDB" id="A0AAV4SJJ0"/>